<comment type="caution">
    <text evidence="2">The sequence shown here is derived from an EMBL/GenBank/DDBJ whole genome shotgun (WGS) entry which is preliminary data.</text>
</comment>
<dbReference type="GO" id="GO:0006793">
    <property type="term" value="P:phosphorus metabolic process"/>
    <property type="evidence" value="ECO:0007669"/>
    <property type="project" value="UniProtKB-ARBA"/>
</dbReference>
<sequence>MKGAIPGNAVHLLENGHDYFPALEASLDAAEREVYLQTYIFAADATGRRIADALARAAARGVTVRVMVDGFGGREFVRSLMDELIAAGVEVQIYRRELRALSLRRHRLR</sequence>
<organism evidence="2 3">
    <name type="scientific">Thauera phenolivorans</name>
    <dbReference type="NCBI Taxonomy" id="1792543"/>
    <lineage>
        <taxon>Bacteria</taxon>
        <taxon>Pseudomonadati</taxon>
        <taxon>Pseudomonadota</taxon>
        <taxon>Betaproteobacteria</taxon>
        <taxon>Rhodocyclales</taxon>
        <taxon>Zoogloeaceae</taxon>
        <taxon>Thauera</taxon>
    </lineage>
</organism>
<accession>A0A7X7LXH7</accession>
<dbReference type="Gene3D" id="3.30.870.10">
    <property type="entry name" value="Endonuclease Chain A"/>
    <property type="match status" value="1"/>
</dbReference>
<feature type="domain" description="Phospholipase D-like" evidence="1">
    <location>
        <begin position="25"/>
        <end position="96"/>
    </location>
</feature>
<protein>
    <submittedName>
        <fullName evidence="2">Cardiolipin synthase ClsB</fullName>
    </submittedName>
</protein>
<dbReference type="InterPro" id="IPR025202">
    <property type="entry name" value="PLD-like_dom"/>
</dbReference>
<evidence type="ECO:0000313" key="3">
    <source>
        <dbReference type="Proteomes" id="UP000536534"/>
    </source>
</evidence>
<dbReference type="AlphaFoldDB" id="A0A7X7LXH7"/>
<dbReference type="PANTHER" id="PTHR21248:SF22">
    <property type="entry name" value="PHOSPHOLIPASE D"/>
    <property type="match status" value="1"/>
</dbReference>
<dbReference type="Pfam" id="PF13091">
    <property type="entry name" value="PLDc_2"/>
    <property type="match status" value="1"/>
</dbReference>
<evidence type="ECO:0000259" key="1">
    <source>
        <dbReference type="Pfam" id="PF13091"/>
    </source>
</evidence>
<reference evidence="2 3" key="1">
    <citation type="journal article" date="2020" name="Biotechnol. Biofuels">
        <title>New insights from the biogas microbiome by comprehensive genome-resolved metagenomics of nearly 1600 species originating from multiple anaerobic digesters.</title>
        <authorList>
            <person name="Campanaro S."/>
            <person name="Treu L."/>
            <person name="Rodriguez-R L.M."/>
            <person name="Kovalovszki A."/>
            <person name="Ziels R.M."/>
            <person name="Maus I."/>
            <person name="Zhu X."/>
            <person name="Kougias P.G."/>
            <person name="Basile A."/>
            <person name="Luo G."/>
            <person name="Schluter A."/>
            <person name="Konstantinidis K.T."/>
            <person name="Angelidaki I."/>
        </authorList>
    </citation>
    <scope>NUCLEOTIDE SEQUENCE [LARGE SCALE GENOMIC DNA]</scope>
    <source>
        <strain evidence="2">AS06rmzACSIP_256</strain>
    </source>
</reference>
<dbReference type="SUPFAM" id="SSF56024">
    <property type="entry name" value="Phospholipase D/nuclease"/>
    <property type="match status" value="1"/>
</dbReference>
<dbReference type="PANTHER" id="PTHR21248">
    <property type="entry name" value="CARDIOLIPIN SYNTHASE"/>
    <property type="match status" value="1"/>
</dbReference>
<proteinExistence type="predicted"/>
<dbReference type="EMBL" id="JAAYYV010000298">
    <property type="protein sequence ID" value="NLF54920.1"/>
    <property type="molecule type" value="Genomic_DNA"/>
</dbReference>
<feature type="non-terminal residue" evidence="2">
    <location>
        <position position="109"/>
    </location>
</feature>
<dbReference type="Proteomes" id="UP000536534">
    <property type="component" value="Unassembled WGS sequence"/>
</dbReference>
<gene>
    <name evidence="2" type="ORF">GX576_11105</name>
</gene>
<name>A0A7X7LXH7_9RHOO</name>
<evidence type="ECO:0000313" key="2">
    <source>
        <dbReference type="EMBL" id="NLF54920.1"/>
    </source>
</evidence>